<dbReference type="AlphaFoldDB" id="A0A8U0IQ46"/>
<evidence type="ECO:0000313" key="1">
    <source>
        <dbReference type="EMBL" id="UPW02224.1"/>
    </source>
</evidence>
<evidence type="ECO:0000313" key="2">
    <source>
        <dbReference type="Proteomes" id="UP000830434"/>
    </source>
</evidence>
<sequence length="100" mass="10971">MMTDPHRELGVEFGDLAALLDDHEYPATMQELTDAYGDYEVTYPDGTERLATLLAPYDDTYQSATEVRQAVLNGVGQGAVGRKAYTDRGGFASTRNDVSF</sequence>
<dbReference type="Proteomes" id="UP000830434">
    <property type="component" value="Chromosome"/>
</dbReference>
<dbReference type="KEGG" id="haxz:M0R88_09040"/>
<dbReference type="GeneID" id="72189997"/>
<gene>
    <name evidence="1" type="ORF">M0R88_09040</name>
</gene>
<keyword evidence="2" id="KW-1185">Reference proteome</keyword>
<dbReference type="EMBL" id="CP096658">
    <property type="protein sequence ID" value="UPW02224.1"/>
    <property type="molecule type" value="Genomic_DNA"/>
</dbReference>
<proteinExistence type="predicted"/>
<protein>
    <recommendedName>
        <fullName evidence="3">DUF2795 domain-containing protein</fullName>
    </recommendedName>
</protein>
<accession>A0A8U0IQ46</accession>
<evidence type="ECO:0008006" key="3">
    <source>
        <dbReference type="Google" id="ProtNLM"/>
    </source>
</evidence>
<organism evidence="1 2">
    <name type="scientific">Halorussus gelatinilyticus</name>
    <dbReference type="NCBI Taxonomy" id="2937524"/>
    <lineage>
        <taxon>Archaea</taxon>
        <taxon>Methanobacteriati</taxon>
        <taxon>Methanobacteriota</taxon>
        <taxon>Stenosarchaea group</taxon>
        <taxon>Halobacteria</taxon>
        <taxon>Halobacteriales</taxon>
        <taxon>Haladaptataceae</taxon>
        <taxon>Halorussus</taxon>
    </lineage>
</organism>
<dbReference type="InterPro" id="IPR043899">
    <property type="entry name" value="DUF5789"/>
</dbReference>
<dbReference type="RefSeq" id="WP_248656608.1">
    <property type="nucleotide sequence ID" value="NZ_CP096658.1"/>
</dbReference>
<name>A0A8U0IQ46_9EURY</name>
<dbReference type="Pfam" id="PF19102">
    <property type="entry name" value="DUF5789"/>
    <property type="match status" value="1"/>
</dbReference>
<reference evidence="1" key="1">
    <citation type="submission" date="2022-04" db="EMBL/GenBank/DDBJ databases">
        <title>Diverse halophilic archaea isolated from saline environments.</title>
        <authorList>
            <person name="Cui H.-L."/>
        </authorList>
    </citation>
    <scope>NUCLEOTIDE SEQUENCE</scope>
    <source>
        <strain evidence="1">XZYJT40</strain>
    </source>
</reference>